<proteinExistence type="predicted"/>
<reference evidence="1 2" key="1">
    <citation type="journal article" date="2019" name="Sci. Rep.">
        <title>Orb-weaving spider Araneus ventricosus genome elucidates the spidroin gene catalogue.</title>
        <authorList>
            <person name="Kono N."/>
            <person name="Nakamura H."/>
            <person name="Ohtoshi R."/>
            <person name="Moran D.A.P."/>
            <person name="Shinohara A."/>
            <person name="Yoshida Y."/>
            <person name="Fujiwara M."/>
            <person name="Mori M."/>
            <person name="Tomita M."/>
            <person name="Arakawa K."/>
        </authorList>
    </citation>
    <scope>NUCLEOTIDE SEQUENCE [LARGE SCALE GENOMIC DNA]</scope>
</reference>
<feature type="non-terminal residue" evidence="1">
    <location>
        <position position="1"/>
    </location>
</feature>
<keyword evidence="2" id="KW-1185">Reference proteome</keyword>
<protein>
    <submittedName>
        <fullName evidence="1">Uncharacterized protein</fullName>
    </submittedName>
</protein>
<organism evidence="1 2">
    <name type="scientific">Araneus ventricosus</name>
    <name type="common">Orbweaver spider</name>
    <name type="synonym">Epeira ventricosa</name>
    <dbReference type="NCBI Taxonomy" id="182803"/>
    <lineage>
        <taxon>Eukaryota</taxon>
        <taxon>Metazoa</taxon>
        <taxon>Ecdysozoa</taxon>
        <taxon>Arthropoda</taxon>
        <taxon>Chelicerata</taxon>
        <taxon>Arachnida</taxon>
        <taxon>Araneae</taxon>
        <taxon>Araneomorphae</taxon>
        <taxon>Entelegynae</taxon>
        <taxon>Araneoidea</taxon>
        <taxon>Araneidae</taxon>
        <taxon>Araneus</taxon>
    </lineage>
</organism>
<dbReference type="Proteomes" id="UP000499080">
    <property type="component" value="Unassembled WGS sequence"/>
</dbReference>
<evidence type="ECO:0000313" key="1">
    <source>
        <dbReference type="EMBL" id="GBO00452.1"/>
    </source>
</evidence>
<gene>
    <name evidence="1" type="ORF">AVEN_207833_1</name>
</gene>
<evidence type="ECO:0000313" key="2">
    <source>
        <dbReference type="Proteomes" id="UP000499080"/>
    </source>
</evidence>
<accession>A0A4Y2TJP3</accession>
<comment type="caution">
    <text evidence="1">The sequence shown here is derived from an EMBL/GenBank/DDBJ whole genome shotgun (WGS) entry which is preliminary data.</text>
</comment>
<dbReference type="AlphaFoldDB" id="A0A4Y2TJP3"/>
<sequence length="76" mass="9053">IAAEREEKRIAEERKAKRILQEKEMENAFQLKKLQLYLENKSRPSETVPMAKPKLEMRHLMQKFDPKEGDSLTRLV</sequence>
<dbReference type="EMBL" id="BGPR01028961">
    <property type="protein sequence ID" value="GBO00452.1"/>
    <property type="molecule type" value="Genomic_DNA"/>
</dbReference>
<name>A0A4Y2TJP3_ARAVE</name>